<evidence type="ECO:0008006" key="3">
    <source>
        <dbReference type="Google" id="ProtNLM"/>
    </source>
</evidence>
<sequence length="232" mass="25650">MPIVTGGHDLRPDPRVAISKAQLAPDERDLVHGIWVTCPPRALFDELRRHGELRQAVVDIEMAVAAGLVTVNGFRAYVAQRNAWPRVGLARHASAAAGLGCRSPQEVRMALVWMWDAGLPRPRCNVPVFDRQGRLIAIVDLLDPVAGCVGEYQGADHKDGQRHRQDVAREQSLRDHGLECFEVVGGDLADRDLTVARMLAARRRSRFAPAEGRAWTLDTPPWWAPWAAGRGL</sequence>
<proteinExistence type="predicted"/>
<comment type="caution">
    <text evidence="1">The sequence shown here is derived from an EMBL/GenBank/DDBJ whole genome shotgun (WGS) entry which is preliminary data.</text>
</comment>
<keyword evidence="2" id="KW-1185">Reference proteome</keyword>
<name>A0A7Y9H034_9ACTN</name>
<reference evidence="1 2" key="1">
    <citation type="submission" date="2020-07" db="EMBL/GenBank/DDBJ databases">
        <authorList>
            <person name="Partida-Martinez L."/>
            <person name="Huntemann M."/>
            <person name="Clum A."/>
            <person name="Wang J."/>
            <person name="Palaniappan K."/>
            <person name="Ritter S."/>
            <person name="Chen I.-M."/>
            <person name="Stamatis D."/>
            <person name="Reddy T."/>
            <person name="O'Malley R."/>
            <person name="Daum C."/>
            <person name="Shapiro N."/>
            <person name="Ivanova N."/>
            <person name="Kyrpides N."/>
            <person name="Woyke T."/>
        </authorList>
    </citation>
    <scope>NUCLEOTIDE SEQUENCE [LARGE SCALE GENOMIC DNA]</scope>
    <source>
        <strain evidence="1 2">AT2.17</strain>
    </source>
</reference>
<evidence type="ECO:0000313" key="1">
    <source>
        <dbReference type="EMBL" id="NYE35325.1"/>
    </source>
</evidence>
<gene>
    <name evidence="1" type="ORF">F4692_000429</name>
</gene>
<reference evidence="1 2" key="2">
    <citation type="submission" date="2020-08" db="EMBL/GenBank/DDBJ databases">
        <title>The Agave Microbiome: Exploring the role of microbial communities in plant adaptations to desert environments.</title>
        <authorList>
            <person name="Partida-Martinez L.P."/>
        </authorList>
    </citation>
    <scope>NUCLEOTIDE SEQUENCE [LARGE SCALE GENOMIC DNA]</scope>
    <source>
        <strain evidence="1 2">AT2.17</strain>
    </source>
</reference>
<dbReference type="EMBL" id="JACCBW010000001">
    <property type="protein sequence ID" value="NYE35325.1"/>
    <property type="molecule type" value="Genomic_DNA"/>
</dbReference>
<accession>A0A7Y9H034</accession>
<organism evidence="1 2">
    <name type="scientific">Nocardioides cavernae</name>
    <dbReference type="NCBI Taxonomy" id="1921566"/>
    <lineage>
        <taxon>Bacteria</taxon>
        <taxon>Bacillati</taxon>
        <taxon>Actinomycetota</taxon>
        <taxon>Actinomycetes</taxon>
        <taxon>Propionibacteriales</taxon>
        <taxon>Nocardioidaceae</taxon>
        <taxon>Nocardioides</taxon>
    </lineage>
</organism>
<evidence type="ECO:0000313" key="2">
    <source>
        <dbReference type="Proteomes" id="UP000549911"/>
    </source>
</evidence>
<protein>
    <recommendedName>
        <fullName evidence="3">DUF559 domain-containing protein</fullName>
    </recommendedName>
</protein>
<dbReference type="Proteomes" id="UP000549911">
    <property type="component" value="Unassembled WGS sequence"/>
</dbReference>
<dbReference type="RefSeq" id="WP_179617997.1">
    <property type="nucleotide sequence ID" value="NZ_JACCBW010000001.1"/>
</dbReference>
<dbReference type="AlphaFoldDB" id="A0A7Y9H034"/>